<dbReference type="GO" id="GO:0022857">
    <property type="term" value="F:transmembrane transporter activity"/>
    <property type="evidence" value="ECO:0007669"/>
    <property type="project" value="InterPro"/>
</dbReference>
<comment type="caution">
    <text evidence="7">The sequence shown here is derived from an EMBL/GenBank/DDBJ whole genome shotgun (WGS) entry which is preliminary data.</text>
</comment>
<dbReference type="PROSITE" id="PS50850">
    <property type="entry name" value="MFS"/>
    <property type="match status" value="1"/>
</dbReference>
<dbReference type="PANTHER" id="PTHR11662">
    <property type="entry name" value="SOLUTE CARRIER FAMILY 17"/>
    <property type="match status" value="1"/>
</dbReference>
<feature type="transmembrane region" description="Helical" evidence="5">
    <location>
        <begin position="253"/>
        <end position="272"/>
    </location>
</feature>
<dbReference type="InterPro" id="IPR050382">
    <property type="entry name" value="MFS_Na/Anion_cotransporter"/>
</dbReference>
<evidence type="ECO:0000256" key="2">
    <source>
        <dbReference type="ARBA" id="ARBA00022692"/>
    </source>
</evidence>
<evidence type="ECO:0000256" key="3">
    <source>
        <dbReference type="ARBA" id="ARBA00022989"/>
    </source>
</evidence>
<keyword evidence="8" id="KW-1185">Reference proteome</keyword>
<feature type="transmembrane region" description="Helical" evidence="5">
    <location>
        <begin position="309"/>
        <end position="331"/>
    </location>
</feature>
<proteinExistence type="predicted"/>
<protein>
    <recommendedName>
        <fullName evidence="6">Major facilitator superfamily (MFS) profile domain-containing protein</fullName>
    </recommendedName>
</protein>
<evidence type="ECO:0000259" key="6">
    <source>
        <dbReference type="PROSITE" id="PS50850"/>
    </source>
</evidence>
<keyword evidence="4 5" id="KW-0472">Membrane</keyword>
<dbReference type="GO" id="GO:0006820">
    <property type="term" value="P:monoatomic anion transport"/>
    <property type="evidence" value="ECO:0007669"/>
    <property type="project" value="TreeGrafter"/>
</dbReference>
<evidence type="ECO:0000256" key="4">
    <source>
        <dbReference type="ARBA" id="ARBA00023136"/>
    </source>
</evidence>
<evidence type="ECO:0000313" key="7">
    <source>
        <dbReference type="EMBL" id="KAJ8946319.1"/>
    </source>
</evidence>
<reference evidence="7" key="1">
    <citation type="journal article" date="2023" name="Insect Mol. Biol.">
        <title>Genome sequencing provides insights into the evolution of gene families encoding plant cell wall-degrading enzymes in longhorned beetles.</title>
        <authorList>
            <person name="Shin N.R."/>
            <person name="Okamura Y."/>
            <person name="Kirsch R."/>
            <person name="Pauchet Y."/>
        </authorList>
    </citation>
    <scope>NUCLEOTIDE SEQUENCE</scope>
    <source>
        <strain evidence="7">AMC_N1</strain>
    </source>
</reference>
<evidence type="ECO:0000256" key="5">
    <source>
        <dbReference type="SAM" id="Phobius"/>
    </source>
</evidence>
<comment type="subcellular location">
    <subcellularLocation>
        <location evidence="1">Membrane</location>
        <topology evidence="1">Multi-pass membrane protein</topology>
    </subcellularLocation>
</comment>
<feature type="transmembrane region" description="Helical" evidence="5">
    <location>
        <begin position="343"/>
        <end position="366"/>
    </location>
</feature>
<accession>A0AAV8Y6J7</accession>
<dbReference type="GO" id="GO:0016020">
    <property type="term" value="C:membrane"/>
    <property type="evidence" value="ECO:0007669"/>
    <property type="project" value="UniProtKB-SubCell"/>
</dbReference>
<dbReference type="AlphaFoldDB" id="A0AAV8Y6J7"/>
<dbReference type="InterPro" id="IPR020846">
    <property type="entry name" value="MFS_dom"/>
</dbReference>
<dbReference type="PANTHER" id="PTHR11662:SF280">
    <property type="entry name" value="FI21844P1-RELATED"/>
    <property type="match status" value="1"/>
</dbReference>
<dbReference type="Pfam" id="PF07690">
    <property type="entry name" value="MFS_1"/>
    <property type="match status" value="1"/>
</dbReference>
<gene>
    <name evidence="7" type="ORF">NQ318_004208</name>
</gene>
<keyword evidence="2 5" id="KW-0812">Transmembrane</keyword>
<dbReference type="Proteomes" id="UP001162162">
    <property type="component" value="Unassembled WGS sequence"/>
</dbReference>
<feature type="transmembrane region" description="Helical" evidence="5">
    <location>
        <begin position="48"/>
        <end position="68"/>
    </location>
</feature>
<dbReference type="Gene3D" id="1.20.1250.20">
    <property type="entry name" value="MFS general substrate transporter like domains"/>
    <property type="match status" value="2"/>
</dbReference>
<dbReference type="InterPro" id="IPR011701">
    <property type="entry name" value="MFS"/>
</dbReference>
<keyword evidence="3 5" id="KW-1133">Transmembrane helix</keyword>
<dbReference type="EMBL" id="JAPWTK010000189">
    <property type="protein sequence ID" value="KAJ8946319.1"/>
    <property type="molecule type" value="Genomic_DNA"/>
</dbReference>
<feature type="transmembrane region" description="Helical" evidence="5">
    <location>
        <begin position="372"/>
        <end position="394"/>
    </location>
</feature>
<evidence type="ECO:0000256" key="1">
    <source>
        <dbReference type="ARBA" id="ARBA00004141"/>
    </source>
</evidence>
<dbReference type="FunFam" id="1.20.1250.20:FF:000532">
    <property type="entry name" value="SLC (SoLute Carrier) homolog"/>
    <property type="match status" value="1"/>
</dbReference>
<name>A0AAV8Y6J7_9CUCU</name>
<dbReference type="InterPro" id="IPR036259">
    <property type="entry name" value="MFS_trans_sf"/>
</dbReference>
<feature type="transmembrane region" description="Helical" evidence="5">
    <location>
        <begin position="20"/>
        <end position="41"/>
    </location>
</feature>
<evidence type="ECO:0000313" key="8">
    <source>
        <dbReference type="Proteomes" id="UP001162162"/>
    </source>
</evidence>
<feature type="transmembrane region" description="Helical" evidence="5">
    <location>
        <begin position="112"/>
        <end position="133"/>
    </location>
</feature>
<feature type="transmembrane region" description="Helical" evidence="5">
    <location>
        <begin position="142"/>
        <end position="161"/>
    </location>
</feature>
<dbReference type="SUPFAM" id="SSF103473">
    <property type="entry name" value="MFS general substrate transporter"/>
    <property type="match status" value="1"/>
</dbReference>
<organism evidence="7 8">
    <name type="scientific">Aromia moschata</name>
    <dbReference type="NCBI Taxonomy" id="1265417"/>
    <lineage>
        <taxon>Eukaryota</taxon>
        <taxon>Metazoa</taxon>
        <taxon>Ecdysozoa</taxon>
        <taxon>Arthropoda</taxon>
        <taxon>Hexapoda</taxon>
        <taxon>Insecta</taxon>
        <taxon>Pterygota</taxon>
        <taxon>Neoptera</taxon>
        <taxon>Endopterygota</taxon>
        <taxon>Coleoptera</taxon>
        <taxon>Polyphaga</taxon>
        <taxon>Cucujiformia</taxon>
        <taxon>Chrysomeloidea</taxon>
        <taxon>Cerambycidae</taxon>
        <taxon>Cerambycinae</taxon>
        <taxon>Callichromatini</taxon>
        <taxon>Aromia</taxon>
    </lineage>
</organism>
<sequence>MNNSSSFGFQTYPEWSDHKNVMLSTFFWGYVCTQLVGAFVAERFGPKWFLAVTVFITSLFSMLIPVFGSEFGYKGIITCRVIQGLGEGLLFPCLQHLLGKWAPLKSRSKASAITYSGTALGILVSMPLTGLICNSKSLGWPVAYYLFGAIGMLWVALWSIFGSDCPLKHKSISESEKSYICSNLEAEFKEENFQKRPAPWISIITSFPFWAILINDCGYSWGCWTLLTEIPSYMQNVLNFDIASNSLLSTLPYLFATLSIYPMGFLSDLLLARKTTSVTVSRKIFNSIAIFGNAICLFSLTFVDVTQRVETIVVLVIGAAFTGGIFSGYLINQIDLAPNYAGSIMGVSNTAANFFLYGFILATGLTENDKALWTYIFCTASGILLAVGLLFIFAGSAEVQPWNNYEYKRKTREKRKN</sequence>
<feature type="domain" description="Major facilitator superfamily (MFS) profile" evidence="6">
    <location>
        <begin position="1"/>
        <end position="400"/>
    </location>
</feature>
<feature type="transmembrane region" description="Helical" evidence="5">
    <location>
        <begin position="284"/>
        <end position="303"/>
    </location>
</feature>